<keyword evidence="2" id="KW-0548">Nucleotidyltransferase</keyword>
<reference evidence="2" key="1">
    <citation type="submission" date="2016-01" db="EMBL/GenBank/DDBJ databases">
        <authorList>
            <person name="Peeters Charlotte."/>
        </authorList>
    </citation>
    <scope>NUCLEOTIDE SEQUENCE</scope>
    <source>
        <strain evidence="2">LMG 22936</strain>
    </source>
</reference>
<feature type="transmembrane region" description="Helical" evidence="1">
    <location>
        <begin position="248"/>
        <end position="270"/>
    </location>
</feature>
<feature type="transmembrane region" description="Helical" evidence="1">
    <location>
        <begin position="96"/>
        <end position="114"/>
    </location>
</feature>
<keyword evidence="3" id="KW-1185">Reference proteome</keyword>
<feature type="transmembrane region" description="Helical" evidence="1">
    <location>
        <begin position="152"/>
        <end position="172"/>
    </location>
</feature>
<evidence type="ECO:0000256" key="1">
    <source>
        <dbReference type="SAM" id="Phobius"/>
    </source>
</evidence>
<dbReference type="GO" id="GO:0016779">
    <property type="term" value="F:nucleotidyltransferase activity"/>
    <property type="evidence" value="ECO:0007669"/>
    <property type="project" value="UniProtKB-KW"/>
</dbReference>
<evidence type="ECO:0000313" key="3">
    <source>
        <dbReference type="Proteomes" id="UP000054717"/>
    </source>
</evidence>
<feature type="transmembrane region" description="Helical" evidence="1">
    <location>
        <begin position="51"/>
        <end position="75"/>
    </location>
</feature>
<dbReference type="PANTHER" id="PTHR43535:SF1">
    <property type="entry name" value="PHOSPHATIDATE CYTIDYLYLTRANSFERASE"/>
    <property type="match status" value="1"/>
</dbReference>
<dbReference type="Proteomes" id="UP000054717">
    <property type="component" value="Unassembled WGS sequence"/>
</dbReference>
<keyword evidence="2" id="KW-0808">Transferase</keyword>
<protein>
    <submittedName>
        <fullName evidence="2">Phosphatidate cytidylyltransferase</fullName>
    </submittedName>
</protein>
<accession>A0A158JX49</accession>
<dbReference type="GO" id="GO:0005886">
    <property type="term" value="C:plasma membrane"/>
    <property type="evidence" value="ECO:0007669"/>
    <property type="project" value="TreeGrafter"/>
</dbReference>
<dbReference type="Pfam" id="PF01148">
    <property type="entry name" value="CTP_transf_1"/>
    <property type="match status" value="1"/>
</dbReference>
<evidence type="ECO:0000313" key="2">
    <source>
        <dbReference type="EMBL" id="SAL73554.1"/>
    </source>
</evidence>
<dbReference type="AlphaFoldDB" id="A0A158JX49"/>
<gene>
    <name evidence="2" type="ORF">AWB66_04856</name>
</gene>
<keyword evidence="1" id="KW-0472">Membrane</keyword>
<keyword evidence="1" id="KW-1133">Transmembrane helix</keyword>
<feature type="transmembrane region" description="Helical" evidence="1">
    <location>
        <begin position="223"/>
        <end position="242"/>
    </location>
</feature>
<dbReference type="GO" id="GO:0009273">
    <property type="term" value="P:peptidoglycan-based cell wall biogenesis"/>
    <property type="evidence" value="ECO:0007669"/>
    <property type="project" value="TreeGrafter"/>
</dbReference>
<dbReference type="RefSeq" id="WP_087632641.1">
    <property type="nucleotide sequence ID" value="NZ_FCNZ02000022.1"/>
</dbReference>
<organism evidence="2 3">
    <name type="scientific">Caballeronia telluris</name>
    <dbReference type="NCBI Taxonomy" id="326475"/>
    <lineage>
        <taxon>Bacteria</taxon>
        <taxon>Pseudomonadati</taxon>
        <taxon>Pseudomonadota</taxon>
        <taxon>Betaproteobacteria</taxon>
        <taxon>Burkholderiales</taxon>
        <taxon>Burkholderiaceae</taxon>
        <taxon>Caballeronia</taxon>
    </lineage>
</organism>
<dbReference type="PANTHER" id="PTHR43535">
    <property type="entry name" value="PHOSPHATIDATE CYTIDYLYLTRANSFERASE"/>
    <property type="match status" value="1"/>
</dbReference>
<proteinExistence type="predicted"/>
<dbReference type="EMBL" id="FCNZ02000022">
    <property type="protein sequence ID" value="SAL73554.1"/>
    <property type="molecule type" value="Genomic_DNA"/>
</dbReference>
<keyword evidence="1" id="KW-0812">Transmembrane</keyword>
<dbReference type="STRING" id="326475.AWB66_04856"/>
<feature type="transmembrane region" description="Helical" evidence="1">
    <location>
        <begin position="184"/>
        <end position="202"/>
    </location>
</feature>
<comment type="caution">
    <text evidence="2">The sequence shown here is derived from an EMBL/GenBank/DDBJ whole genome shotgun (WGS) entry which is preliminary data.</text>
</comment>
<sequence length="313" mass="33827">MRTVFWELIAGLTGFLVLASGIGALLAWRDGKSGGGSATIANLNQRIRAWWGMIAIMAAAIGLGPATTYVVFALVSYLALREFITLTPTAASDHTTLFIAFFVAIPAQYLLLWVEWYGMFSIFVPVHLFITLSLVMVLTQDTRDFLSRNAKIHWALMVCVYGLSHAPALLILDIPGYAGQNPLLLFYFLLVVQISDVFQYVCGKLFGKRKIAPKLSPSKTVEGFVGGGLLAALCGAALYRITPFGFGTAFLMSLAIVLAGFVGGLVLSAVKRSLGAKDWGAMIAGHGGALDRVDSICFAAPVFFHLVRYVYVQ</sequence>
<feature type="transmembrane region" description="Helical" evidence="1">
    <location>
        <begin position="120"/>
        <end position="140"/>
    </location>
</feature>
<name>A0A158JX49_9BURK</name>